<evidence type="ECO:0000313" key="3">
    <source>
        <dbReference type="Proteomes" id="UP000256541"/>
    </source>
</evidence>
<accession>A0A3E0W5C3</accession>
<proteinExistence type="predicted"/>
<sequence length="201" mass="21940">MAVLFGYALVLGVTLLRVIAAASGGQQDIVSATLVVFFIVYVLAMTVALCPLALRNRRLRKEHPNAVRFTALFEGPTRAGLPGIPDLAKMQDLFKPSAYPWFSVVIDADGIQLWGTSKWGAPPFLSIGESQIRSIELTGFRIIGLPETGFNMSFLDSFGGRRDLILRPGSRLWCYQSGCSRRSAARLLAKVKEIQGIGGRP</sequence>
<keyword evidence="1" id="KW-0472">Membrane</keyword>
<name>A0A3E0W5C3_9MICO</name>
<protein>
    <submittedName>
        <fullName evidence="2">Uncharacterized protein</fullName>
    </submittedName>
</protein>
<dbReference type="AlphaFoldDB" id="A0A3E0W5C3"/>
<dbReference type="Proteomes" id="UP000256541">
    <property type="component" value="Unassembled WGS sequence"/>
</dbReference>
<organism evidence="2 3">
    <name type="scientific">Subtercola boreus</name>
    <dbReference type="NCBI Taxonomy" id="120213"/>
    <lineage>
        <taxon>Bacteria</taxon>
        <taxon>Bacillati</taxon>
        <taxon>Actinomycetota</taxon>
        <taxon>Actinomycetes</taxon>
        <taxon>Micrococcales</taxon>
        <taxon>Microbacteriaceae</taxon>
        <taxon>Subtercola</taxon>
    </lineage>
</organism>
<evidence type="ECO:0000313" key="2">
    <source>
        <dbReference type="EMBL" id="RFA17426.1"/>
    </source>
</evidence>
<reference evidence="2 3" key="1">
    <citation type="submission" date="2017-04" db="EMBL/GenBank/DDBJ databases">
        <title>Comparative genome analysis of Subtercola boreus.</title>
        <authorList>
            <person name="Cho Y.-J."/>
            <person name="Cho A."/>
            <person name="Kim O.-S."/>
            <person name="Lee J.-I."/>
        </authorList>
    </citation>
    <scope>NUCLEOTIDE SEQUENCE [LARGE SCALE GENOMIC DNA]</scope>
    <source>
        <strain evidence="2 3">P27479</strain>
    </source>
</reference>
<keyword evidence="1" id="KW-1133">Transmembrane helix</keyword>
<dbReference type="EMBL" id="NBXB01000002">
    <property type="protein sequence ID" value="RFA17426.1"/>
    <property type="molecule type" value="Genomic_DNA"/>
</dbReference>
<gene>
    <name evidence="2" type="ORF">B7R22_00720</name>
</gene>
<comment type="caution">
    <text evidence="2">The sequence shown here is derived from an EMBL/GenBank/DDBJ whole genome shotgun (WGS) entry which is preliminary data.</text>
</comment>
<keyword evidence="1" id="KW-0812">Transmembrane</keyword>
<evidence type="ECO:0000256" key="1">
    <source>
        <dbReference type="SAM" id="Phobius"/>
    </source>
</evidence>
<feature type="transmembrane region" description="Helical" evidence="1">
    <location>
        <begin position="30"/>
        <end position="54"/>
    </location>
</feature>